<feature type="compositionally biased region" description="Pro residues" evidence="1">
    <location>
        <begin position="77"/>
        <end position="88"/>
    </location>
</feature>
<accession>A0A8T0P7A1</accession>
<dbReference type="AlphaFoldDB" id="A0A8T0P7A1"/>
<gene>
    <name evidence="2" type="ORF">PVAP13_8NG120305</name>
</gene>
<proteinExistence type="predicted"/>
<organism evidence="2 3">
    <name type="scientific">Panicum virgatum</name>
    <name type="common">Blackwell switchgrass</name>
    <dbReference type="NCBI Taxonomy" id="38727"/>
    <lineage>
        <taxon>Eukaryota</taxon>
        <taxon>Viridiplantae</taxon>
        <taxon>Streptophyta</taxon>
        <taxon>Embryophyta</taxon>
        <taxon>Tracheophyta</taxon>
        <taxon>Spermatophyta</taxon>
        <taxon>Magnoliopsida</taxon>
        <taxon>Liliopsida</taxon>
        <taxon>Poales</taxon>
        <taxon>Poaceae</taxon>
        <taxon>PACMAD clade</taxon>
        <taxon>Panicoideae</taxon>
        <taxon>Panicodae</taxon>
        <taxon>Paniceae</taxon>
        <taxon>Panicinae</taxon>
        <taxon>Panicum</taxon>
        <taxon>Panicum sect. Hiantes</taxon>
    </lineage>
</organism>
<evidence type="ECO:0000256" key="1">
    <source>
        <dbReference type="SAM" id="MobiDB-lite"/>
    </source>
</evidence>
<feature type="region of interest" description="Disordered" evidence="1">
    <location>
        <begin position="1"/>
        <end position="23"/>
    </location>
</feature>
<evidence type="ECO:0000313" key="2">
    <source>
        <dbReference type="EMBL" id="KAG2558051.1"/>
    </source>
</evidence>
<reference evidence="2" key="1">
    <citation type="submission" date="2020-05" db="EMBL/GenBank/DDBJ databases">
        <title>WGS assembly of Panicum virgatum.</title>
        <authorList>
            <person name="Lovell J.T."/>
            <person name="Jenkins J."/>
            <person name="Shu S."/>
            <person name="Juenger T.E."/>
            <person name="Schmutz J."/>
        </authorList>
    </citation>
    <scope>NUCLEOTIDE SEQUENCE</scope>
    <source>
        <strain evidence="2">AP13</strain>
    </source>
</reference>
<comment type="caution">
    <text evidence="2">The sequence shown here is derived from an EMBL/GenBank/DDBJ whole genome shotgun (WGS) entry which is preliminary data.</text>
</comment>
<dbReference type="EMBL" id="CM029052">
    <property type="protein sequence ID" value="KAG2558051.1"/>
    <property type="molecule type" value="Genomic_DNA"/>
</dbReference>
<feature type="region of interest" description="Disordered" evidence="1">
    <location>
        <begin position="72"/>
        <end position="114"/>
    </location>
</feature>
<sequence length="114" mass="12362">MSRGALGLIQPTQQLTRGPGGSLTRAYIYAPRTYTTPDEGGPPGGASCHRRRRARCVSACVRLSRLLLDPAPAASILPPPHLTPPPGPSRNNPTRARPHRTATTRQRRRPGDDR</sequence>
<name>A0A8T0P7A1_PANVG</name>
<dbReference type="Proteomes" id="UP000823388">
    <property type="component" value="Chromosome 8N"/>
</dbReference>
<protein>
    <submittedName>
        <fullName evidence="2">Uncharacterized protein</fullName>
    </submittedName>
</protein>
<evidence type="ECO:0000313" key="3">
    <source>
        <dbReference type="Proteomes" id="UP000823388"/>
    </source>
</evidence>
<keyword evidence="3" id="KW-1185">Reference proteome</keyword>
<feature type="compositionally biased region" description="Basic residues" evidence="1">
    <location>
        <begin position="96"/>
        <end position="108"/>
    </location>
</feature>